<gene>
    <name evidence="1" type="ORF">FKW44_024831</name>
</gene>
<evidence type="ECO:0000313" key="1">
    <source>
        <dbReference type="EMBL" id="QQP32500.1"/>
    </source>
</evidence>
<proteinExistence type="predicted"/>
<protein>
    <submittedName>
        <fullName evidence="1">Uncharacterized protein</fullName>
    </submittedName>
</protein>
<reference evidence="2" key="1">
    <citation type="submission" date="2021-01" db="EMBL/GenBank/DDBJ databases">
        <title>Caligus Genome Assembly.</title>
        <authorList>
            <person name="Gallardo-Escarate C."/>
        </authorList>
    </citation>
    <scope>NUCLEOTIDE SEQUENCE [LARGE SCALE GENOMIC DNA]</scope>
</reference>
<name>A0A7T8JTK3_CALRO</name>
<dbReference type="Proteomes" id="UP000595437">
    <property type="component" value="Chromosome 20"/>
</dbReference>
<organism evidence="1 2">
    <name type="scientific">Caligus rogercresseyi</name>
    <name type="common">Sea louse</name>
    <dbReference type="NCBI Taxonomy" id="217165"/>
    <lineage>
        <taxon>Eukaryota</taxon>
        <taxon>Metazoa</taxon>
        <taxon>Ecdysozoa</taxon>
        <taxon>Arthropoda</taxon>
        <taxon>Crustacea</taxon>
        <taxon>Multicrustacea</taxon>
        <taxon>Hexanauplia</taxon>
        <taxon>Copepoda</taxon>
        <taxon>Siphonostomatoida</taxon>
        <taxon>Caligidae</taxon>
        <taxon>Caligus</taxon>
    </lineage>
</organism>
<accession>A0A7T8JTK3</accession>
<dbReference type="EMBL" id="CP045909">
    <property type="protein sequence ID" value="QQP32500.1"/>
    <property type="molecule type" value="Genomic_DNA"/>
</dbReference>
<evidence type="ECO:0000313" key="2">
    <source>
        <dbReference type="Proteomes" id="UP000595437"/>
    </source>
</evidence>
<dbReference type="AlphaFoldDB" id="A0A7T8JTK3"/>
<sequence>MTVISLRREFLQPKEILDPNVVPSPATGDAPCHVIDGDLDGPVCGIRLLFLSN</sequence>
<keyword evidence="2" id="KW-1185">Reference proteome</keyword>